<dbReference type="AlphaFoldDB" id="A0AAW1MN67"/>
<evidence type="ECO:0000313" key="3">
    <source>
        <dbReference type="Proteomes" id="UP001443914"/>
    </source>
</evidence>
<dbReference type="InterPro" id="IPR024752">
    <property type="entry name" value="Myb/SANT-like_dom"/>
</dbReference>
<reference evidence="2" key="1">
    <citation type="submission" date="2024-03" db="EMBL/GenBank/DDBJ databases">
        <title>WGS assembly of Saponaria officinalis var. Norfolk2.</title>
        <authorList>
            <person name="Jenkins J."/>
            <person name="Shu S."/>
            <person name="Grimwood J."/>
            <person name="Barry K."/>
            <person name="Goodstein D."/>
            <person name="Schmutz J."/>
            <person name="Leebens-Mack J."/>
            <person name="Osbourn A."/>
        </authorList>
    </citation>
    <scope>NUCLEOTIDE SEQUENCE [LARGE SCALE GENOMIC DNA]</scope>
    <source>
        <strain evidence="2">JIC</strain>
    </source>
</reference>
<dbReference type="PANTHER" id="PTHR47584">
    <property type="match status" value="1"/>
</dbReference>
<name>A0AAW1MN67_SAPOF</name>
<dbReference type="EMBL" id="JBDFQZ010000002">
    <property type="protein sequence ID" value="KAK9750754.1"/>
    <property type="molecule type" value="Genomic_DNA"/>
</dbReference>
<dbReference type="PANTHER" id="PTHR47584:SF14">
    <property type="entry name" value="L10-INTERACTING MYB DOMAIN-CONTAINING PROTEIN-LIKE"/>
    <property type="match status" value="1"/>
</dbReference>
<sequence>MENRKIESARIRWCDNKTTKFIKLCIAKKRSGRSKWNWNIMADTLNVITSSNFSMKQLRNHYVDLGLKYRAWDTLTKWTGITIDPVSHGVVVHNEEKWTAYVTKYKYKGLSYRKKPLANLDDLTTLSNEKSASGSCSSSPALVASLLSDDEGLGDNGEESTDVMNCRIDAIGDEEENMSQPSSAPN</sequence>
<gene>
    <name evidence="2" type="ORF">RND81_02G219200</name>
</gene>
<dbReference type="Pfam" id="PF12776">
    <property type="entry name" value="Myb_DNA-bind_3"/>
    <property type="match status" value="1"/>
</dbReference>
<accession>A0AAW1MN67</accession>
<dbReference type="Proteomes" id="UP001443914">
    <property type="component" value="Unassembled WGS sequence"/>
</dbReference>
<keyword evidence="3" id="KW-1185">Reference proteome</keyword>
<feature type="domain" description="Myb/SANT-like" evidence="1">
    <location>
        <begin position="12"/>
        <end position="101"/>
    </location>
</feature>
<dbReference type="InterPro" id="IPR045026">
    <property type="entry name" value="LIMYB"/>
</dbReference>
<organism evidence="2 3">
    <name type="scientific">Saponaria officinalis</name>
    <name type="common">Common soapwort</name>
    <name type="synonym">Lychnis saponaria</name>
    <dbReference type="NCBI Taxonomy" id="3572"/>
    <lineage>
        <taxon>Eukaryota</taxon>
        <taxon>Viridiplantae</taxon>
        <taxon>Streptophyta</taxon>
        <taxon>Embryophyta</taxon>
        <taxon>Tracheophyta</taxon>
        <taxon>Spermatophyta</taxon>
        <taxon>Magnoliopsida</taxon>
        <taxon>eudicotyledons</taxon>
        <taxon>Gunneridae</taxon>
        <taxon>Pentapetalae</taxon>
        <taxon>Caryophyllales</taxon>
        <taxon>Caryophyllaceae</taxon>
        <taxon>Caryophylleae</taxon>
        <taxon>Saponaria</taxon>
    </lineage>
</organism>
<evidence type="ECO:0000259" key="1">
    <source>
        <dbReference type="Pfam" id="PF12776"/>
    </source>
</evidence>
<evidence type="ECO:0000313" key="2">
    <source>
        <dbReference type="EMBL" id="KAK9750754.1"/>
    </source>
</evidence>
<comment type="caution">
    <text evidence="2">The sequence shown here is derived from an EMBL/GenBank/DDBJ whole genome shotgun (WGS) entry which is preliminary data.</text>
</comment>
<proteinExistence type="predicted"/>
<protein>
    <recommendedName>
        <fullName evidence="1">Myb/SANT-like domain-containing protein</fullName>
    </recommendedName>
</protein>